<accession>A0A3M2R8P6</accession>
<keyword evidence="3" id="KW-1185">Reference proteome</keyword>
<dbReference type="InterPro" id="IPR013154">
    <property type="entry name" value="ADH-like_N"/>
</dbReference>
<dbReference type="Proteomes" id="UP000277212">
    <property type="component" value="Unassembled WGS sequence"/>
</dbReference>
<comment type="caution">
    <text evidence="2">The sequence shown here is derived from an EMBL/GenBank/DDBJ whole genome shotgun (WGS) entry which is preliminary data.</text>
</comment>
<protein>
    <recommendedName>
        <fullName evidence="1">Enoyl reductase (ER) domain-containing protein</fullName>
    </recommendedName>
</protein>
<dbReference type="CDD" id="cd08276">
    <property type="entry name" value="MDR7"/>
    <property type="match status" value="1"/>
</dbReference>
<dbReference type="InterPro" id="IPR020843">
    <property type="entry name" value="ER"/>
</dbReference>
<dbReference type="PANTHER" id="PTHR45033:SF2">
    <property type="entry name" value="ZINC-TYPE ALCOHOL DEHYDROGENASE-LIKE PROTEIN C1773.06C"/>
    <property type="match status" value="1"/>
</dbReference>
<evidence type="ECO:0000259" key="1">
    <source>
        <dbReference type="SMART" id="SM00829"/>
    </source>
</evidence>
<name>A0A3M2R8P6_9HYPO</name>
<dbReference type="GO" id="GO:0016491">
    <property type="term" value="F:oxidoreductase activity"/>
    <property type="evidence" value="ECO:0007669"/>
    <property type="project" value="InterPro"/>
</dbReference>
<dbReference type="InterPro" id="IPR052711">
    <property type="entry name" value="Zinc_ADH-like"/>
</dbReference>
<dbReference type="EMBL" id="NKUJ01000626">
    <property type="protein sequence ID" value="RMJ01650.1"/>
    <property type="molecule type" value="Genomic_DNA"/>
</dbReference>
<proteinExistence type="predicted"/>
<dbReference type="OrthoDB" id="9930022at2759"/>
<reference evidence="2 3" key="1">
    <citation type="submission" date="2017-06" db="EMBL/GenBank/DDBJ databases">
        <title>Comparative genomic analysis of Ambrosia Fusariam Clade fungi.</title>
        <authorList>
            <person name="Stajich J.E."/>
            <person name="Carrillo J."/>
            <person name="Kijimoto T."/>
            <person name="Eskalen A."/>
            <person name="O'Donnell K."/>
            <person name="Kasson M."/>
        </authorList>
    </citation>
    <scope>NUCLEOTIDE SEQUENCE [LARGE SCALE GENOMIC DNA]</scope>
    <source>
        <strain evidence="2">UCR3666</strain>
    </source>
</reference>
<dbReference type="STRING" id="2010991.A0A3M2R8P6"/>
<dbReference type="InterPro" id="IPR011032">
    <property type="entry name" value="GroES-like_sf"/>
</dbReference>
<evidence type="ECO:0000313" key="3">
    <source>
        <dbReference type="Proteomes" id="UP000277212"/>
    </source>
</evidence>
<gene>
    <name evidence="2" type="ORF">CDV36_015659</name>
</gene>
<dbReference type="InterPro" id="IPR013149">
    <property type="entry name" value="ADH-like_C"/>
</dbReference>
<dbReference type="Pfam" id="PF08240">
    <property type="entry name" value="ADH_N"/>
    <property type="match status" value="1"/>
</dbReference>
<dbReference type="AlphaFoldDB" id="A0A3M2R8P6"/>
<organism evidence="2 3">
    <name type="scientific">Fusarium kuroshium</name>
    <dbReference type="NCBI Taxonomy" id="2010991"/>
    <lineage>
        <taxon>Eukaryota</taxon>
        <taxon>Fungi</taxon>
        <taxon>Dikarya</taxon>
        <taxon>Ascomycota</taxon>
        <taxon>Pezizomycotina</taxon>
        <taxon>Sordariomycetes</taxon>
        <taxon>Hypocreomycetidae</taxon>
        <taxon>Hypocreales</taxon>
        <taxon>Nectriaceae</taxon>
        <taxon>Fusarium</taxon>
        <taxon>Fusarium solani species complex</taxon>
    </lineage>
</organism>
<dbReference type="Gene3D" id="3.90.180.10">
    <property type="entry name" value="Medium-chain alcohol dehydrogenases, catalytic domain"/>
    <property type="match status" value="1"/>
</dbReference>
<dbReference type="Pfam" id="PF00107">
    <property type="entry name" value="ADH_zinc_N"/>
    <property type="match status" value="1"/>
</dbReference>
<dbReference type="SMART" id="SM00829">
    <property type="entry name" value="PKS_ER"/>
    <property type="match status" value="1"/>
</dbReference>
<feature type="domain" description="Enoyl reductase (ER)" evidence="1">
    <location>
        <begin position="16"/>
        <end position="351"/>
    </location>
</feature>
<dbReference type="InterPro" id="IPR036291">
    <property type="entry name" value="NAD(P)-bd_dom_sf"/>
</dbReference>
<evidence type="ECO:0000313" key="2">
    <source>
        <dbReference type="EMBL" id="RMJ01650.1"/>
    </source>
</evidence>
<sequence length="362" mass="38618">MIPTTQKQWIIRGSDGFDSLEFQEEAPIPSIGDQDVLVQIHAASLNFRDLVIPKGLYPFPLKDGIVPLSDGAGVVVDVGSRVSRFTVGDRVATLVHQRHLAGPLDVQGRQSALGSELSGVLREYAAFSEDGLVAVPNNLTLNEAAALPCAAVTAWSALYGLEGRALKPGQIVLTEGTGGVSSFAVQFAKAAGAHVIATTSSAEKADRLEKLGADHIINYKENPNWGQLVKSLTPNNEGVSLVVEVGGPSSARQALAALKLNGLISMVGSIDAFTLPGSDDVKEPTFLETVIHSCTVQGIGIGSRMQFEEMNRAIEINDLHPVLDARIFKLEEAREAYQYVWDQKHFGKVVIEVASLDSVNAA</sequence>
<dbReference type="Gene3D" id="3.40.50.720">
    <property type="entry name" value="NAD(P)-binding Rossmann-like Domain"/>
    <property type="match status" value="1"/>
</dbReference>
<dbReference type="SUPFAM" id="SSF51735">
    <property type="entry name" value="NAD(P)-binding Rossmann-fold domains"/>
    <property type="match status" value="1"/>
</dbReference>
<dbReference type="PANTHER" id="PTHR45033">
    <property type="match status" value="1"/>
</dbReference>
<dbReference type="SUPFAM" id="SSF50129">
    <property type="entry name" value="GroES-like"/>
    <property type="match status" value="1"/>
</dbReference>